<comment type="caution">
    <text evidence="1">The sequence shown here is derived from an EMBL/GenBank/DDBJ whole genome shotgun (WGS) entry which is preliminary data.</text>
</comment>
<evidence type="ECO:0000313" key="2">
    <source>
        <dbReference type="Proteomes" id="UP000299102"/>
    </source>
</evidence>
<sequence>MNNKHREYASIGIECRNKINIVSASRVNIVIEEVSRGREIPERVISVAYAHAIPEELLVLCRPFRSRSAIEYASNQSVDGHCHPWTLTTSGESPMRCRPLERNRVSLKGDRTNGRKKGRKEETEWETLDGEYYNGIKVTLIPRYGNAKPHGAQDY</sequence>
<evidence type="ECO:0000313" key="1">
    <source>
        <dbReference type="EMBL" id="GBP95682.1"/>
    </source>
</evidence>
<protein>
    <submittedName>
        <fullName evidence="1">Uncharacterized protein</fullName>
    </submittedName>
</protein>
<accession>A0A4C2A793</accession>
<organism evidence="1 2">
    <name type="scientific">Eumeta variegata</name>
    <name type="common">Bagworm moth</name>
    <name type="synonym">Eumeta japonica</name>
    <dbReference type="NCBI Taxonomy" id="151549"/>
    <lineage>
        <taxon>Eukaryota</taxon>
        <taxon>Metazoa</taxon>
        <taxon>Ecdysozoa</taxon>
        <taxon>Arthropoda</taxon>
        <taxon>Hexapoda</taxon>
        <taxon>Insecta</taxon>
        <taxon>Pterygota</taxon>
        <taxon>Neoptera</taxon>
        <taxon>Endopterygota</taxon>
        <taxon>Lepidoptera</taxon>
        <taxon>Glossata</taxon>
        <taxon>Ditrysia</taxon>
        <taxon>Tineoidea</taxon>
        <taxon>Psychidae</taxon>
        <taxon>Oiketicinae</taxon>
        <taxon>Eumeta</taxon>
    </lineage>
</organism>
<dbReference type="Proteomes" id="UP000299102">
    <property type="component" value="Unassembled WGS sequence"/>
</dbReference>
<keyword evidence="2" id="KW-1185">Reference proteome</keyword>
<name>A0A4C2A793_EUMVA</name>
<reference evidence="1 2" key="1">
    <citation type="journal article" date="2019" name="Commun. Biol.">
        <title>The bagworm genome reveals a unique fibroin gene that provides high tensile strength.</title>
        <authorList>
            <person name="Kono N."/>
            <person name="Nakamura H."/>
            <person name="Ohtoshi R."/>
            <person name="Tomita M."/>
            <person name="Numata K."/>
            <person name="Arakawa K."/>
        </authorList>
    </citation>
    <scope>NUCLEOTIDE SEQUENCE [LARGE SCALE GENOMIC DNA]</scope>
</reference>
<proteinExistence type="predicted"/>
<dbReference type="EMBL" id="BGZK01002666">
    <property type="protein sequence ID" value="GBP95682.1"/>
    <property type="molecule type" value="Genomic_DNA"/>
</dbReference>
<dbReference type="AlphaFoldDB" id="A0A4C2A793"/>
<gene>
    <name evidence="1" type="ORF">EVAR_48794_1</name>
</gene>